<dbReference type="InterPro" id="IPR037009">
    <property type="entry name" value="mRNA_triPase_Cet1_sf"/>
</dbReference>
<evidence type="ECO:0000256" key="6">
    <source>
        <dbReference type="ARBA" id="ARBA00023242"/>
    </source>
</evidence>
<evidence type="ECO:0000256" key="8">
    <source>
        <dbReference type="RuleBase" id="RU367053"/>
    </source>
</evidence>
<dbReference type="GO" id="GO:0004651">
    <property type="term" value="F:polynucleotide 5'-phosphatase activity"/>
    <property type="evidence" value="ECO:0007669"/>
    <property type="project" value="UniProtKB-UniRule"/>
</dbReference>
<dbReference type="OrthoDB" id="272147at2759"/>
<dbReference type="GO" id="GO:0031533">
    <property type="term" value="C:mRNA capping enzyme complex"/>
    <property type="evidence" value="ECO:0007669"/>
    <property type="project" value="UniProtKB-UniRule"/>
</dbReference>
<dbReference type="GO" id="GO:0006370">
    <property type="term" value="P:7-methylguanosine mRNA capping"/>
    <property type="evidence" value="ECO:0007669"/>
    <property type="project" value="UniProtKB-UniRule"/>
</dbReference>
<comment type="similarity">
    <text evidence="3 8">Belongs to the fungal TPase family.</text>
</comment>
<keyword evidence="4 8" id="KW-0507">mRNA processing</keyword>
<dbReference type="InterPro" id="IPR004206">
    <property type="entry name" value="mRNA_triPase_Cet1"/>
</dbReference>
<dbReference type="Gene3D" id="3.20.100.10">
    <property type="entry name" value="mRNA triphosphatase Cet1-like"/>
    <property type="match status" value="1"/>
</dbReference>
<sequence length="284" mass="31643">MSHHNSNGGLPSSSELPALSLSILNVEPLDEFIREVADFIHHMISQRPKDLEGSVEVEAKVGLLVDKHTGMRLQLPVLTETILAPNSIECRFESNMSAQQHKHYNKLLNRLLEESSSKIGYGHLYLKDTFYDSGGRGGEKVRVTKDEKTNSVLACTRKIRLGDLNIYSPKRPADWRISVNFEVPVPHPTGTSTHTRRKDRISYTHEEFAIDLTQVSTSNSPSQSTLSHELEIEISRPEYLVDAAYARDGSGSEEGAAYDELIRAFVNNARIMVRNADGGEGAWG</sequence>
<evidence type="ECO:0000256" key="3">
    <source>
        <dbReference type="ARBA" id="ARBA00006345"/>
    </source>
</evidence>
<dbReference type="Pfam" id="PF02940">
    <property type="entry name" value="mRNA_triPase"/>
    <property type="match status" value="1"/>
</dbReference>
<evidence type="ECO:0000256" key="5">
    <source>
        <dbReference type="ARBA" id="ARBA00022801"/>
    </source>
</evidence>
<dbReference type="Proteomes" id="UP000305067">
    <property type="component" value="Unassembled WGS sequence"/>
</dbReference>
<dbReference type="GO" id="GO:0140818">
    <property type="term" value="F:mRNA 5'-triphosphate monophosphatase activity"/>
    <property type="evidence" value="ECO:0007669"/>
    <property type="project" value="UniProtKB-EC"/>
</dbReference>
<evidence type="ECO:0000313" key="10">
    <source>
        <dbReference type="EMBL" id="TFL01407.1"/>
    </source>
</evidence>
<keyword evidence="11" id="KW-1185">Reference proteome</keyword>
<comment type="cofactor">
    <cofactor evidence="1 8">
        <name>Mg(2+)</name>
        <dbReference type="ChEBI" id="CHEBI:18420"/>
    </cofactor>
</comment>
<dbReference type="CDD" id="cd07470">
    <property type="entry name" value="CYTH-like_mRNA_RTPase"/>
    <property type="match status" value="1"/>
</dbReference>
<keyword evidence="6 8" id="KW-0539">Nucleus</keyword>
<dbReference type="AlphaFoldDB" id="A0A5C3QIR3"/>
<comment type="subunit">
    <text evidence="8">Heterodimer. The mRNA-capping enzyme is composed of two separate chains alpha and beta, respectively a mRNA guanylyltransferase and an mRNA 5'-triphosphate monophosphatase.</text>
</comment>
<proteinExistence type="inferred from homology"/>
<name>A0A5C3QIR3_9AGAR</name>
<keyword evidence="5 8" id="KW-0378">Hydrolase</keyword>
<evidence type="ECO:0000256" key="2">
    <source>
        <dbReference type="ARBA" id="ARBA00004123"/>
    </source>
</evidence>
<feature type="domain" description="mRNA triphosphatase Cet1-like" evidence="9">
    <location>
        <begin position="30"/>
        <end position="234"/>
    </location>
</feature>
<dbReference type="EMBL" id="ML178825">
    <property type="protein sequence ID" value="TFL01407.1"/>
    <property type="molecule type" value="Genomic_DNA"/>
</dbReference>
<dbReference type="InterPro" id="IPR033469">
    <property type="entry name" value="CYTH-like_dom_sf"/>
</dbReference>
<protein>
    <recommendedName>
        <fullName evidence="8">mRNA-capping enzyme subunit beta</fullName>
        <ecNumber evidence="8">3.6.1.74</ecNumber>
    </recommendedName>
    <alternativeName>
        <fullName evidence="8">mRNA 5'-phosphatase</fullName>
    </alternativeName>
    <alternativeName>
        <fullName evidence="8">mRNA 5'-triphosphate monophosphatase</fullName>
    </alternativeName>
</protein>
<organism evidence="10 11">
    <name type="scientific">Pterulicium gracile</name>
    <dbReference type="NCBI Taxonomy" id="1884261"/>
    <lineage>
        <taxon>Eukaryota</taxon>
        <taxon>Fungi</taxon>
        <taxon>Dikarya</taxon>
        <taxon>Basidiomycota</taxon>
        <taxon>Agaricomycotina</taxon>
        <taxon>Agaricomycetes</taxon>
        <taxon>Agaricomycetidae</taxon>
        <taxon>Agaricales</taxon>
        <taxon>Pleurotineae</taxon>
        <taxon>Pterulaceae</taxon>
        <taxon>Pterulicium</taxon>
    </lineage>
</organism>
<evidence type="ECO:0000259" key="9">
    <source>
        <dbReference type="Pfam" id="PF02940"/>
    </source>
</evidence>
<evidence type="ECO:0000256" key="7">
    <source>
        <dbReference type="ARBA" id="ARBA00047740"/>
    </source>
</evidence>
<dbReference type="STRING" id="1884261.A0A5C3QIR3"/>
<comment type="catalytic activity">
    <reaction evidence="7">
        <text>a 5'-end triphospho-ribonucleoside in mRNA + H2O = a 5'-end diphospho-ribonucleoside in mRNA + phosphate + H(+)</text>
        <dbReference type="Rhea" id="RHEA:67004"/>
        <dbReference type="Rhea" id="RHEA-COMP:17164"/>
        <dbReference type="Rhea" id="RHEA-COMP:17165"/>
        <dbReference type="ChEBI" id="CHEBI:15377"/>
        <dbReference type="ChEBI" id="CHEBI:15378"/>
        <dbReference type="ChEBI" id="CHEBI:43474"/>
        <dbReference type="ChEBI" id="CHEBI:167616"/>
        <dbReference type="ChEBI" id="CHEBI:167618"/>
        <dbReference type="EC" id="3.6.1.74"/>
    </reaction>
    <physiologicalReaction direction="left-to-right" evidence="7">
        <dbReference type="Rhea" id="RHEA:67005"/>
    </physiologicalReaction>
</comment>
<evidence type="ECO:0000256" key="1">
    <source>
        <dbReference type="ARBA" id="ARBA00001946"/>
    </source>
</evidence>
<evidence type="ECO:0000256" key="4">
    <source>
        <dbReference type="ARBA" id="ARBA00022664"/>
    </source>
</evidence>
<dbReference type="SUPFAM" id="SSF55154">
    <property type="entry name" value="CYTH-like phosphatases"/>
    <property type="match status" value="1"/>
</dbReference>
<dbReference type="PANTHER" id="PTHR28118:SF1">
    <property type="entry name" value="POLYNUCLEOTIDE 5'-TRIPHOSPHATASE CTL1-RELATED"/>
    <property type="match status" value="1"/>
</dbReference>
<reference evidence="10 11" key="1">
    <citation type="journal article" date="2019" name="Nat. Ecol. Evol.">
        <title>Megaphylogeny resolves global patterns of mushroom evolution.</title>
        <authorList>
            <person name="Varga T."/>
            <person name="Krizsan K."/>
            <person name="Foldi C."/>
            <person name="Dima B."/>
            <person name="Sanchez-Garcia M."/>
            <person name="Sanchez-Ramirez S."/>
            <person name="Szollosi G.J."/>
            <person name="Szarkandi J.G."/>
            <person name="Papp V."/>
            <person name="Albert L."/>
            <person name="Andreopoulos W."/>
            <person name="Angelini C."/>
            <person name="Antonin V."/>
            <person name="Barry K.W."/>
            <person name="Bougher N.L."/>
            <person name="Buchanan P."/>
            <person name="Buyck B."/>
            <person name="Bense V."/>
            <person name="Catcheside P."/>
            <person name="Chovatia M."/>
            <person name="Cooper J."/>
            <person name="Damon W."/>
            <person name="Desjardin D."/>
            <person name="Finy P."/>
            <person name="Geml J."/>
            <person name="Haridas S."/>
            <person name="Hughes K."/>
            <person name="Justo A."/>
            <person name="Karasinski D."/>
            <person name="Kautmanova I."/>
            <person name="Kiss B."/>
            <person name="Kocsube S."/>
            <person name="Kotiranta H."/>
            <person name="LaButti K.M."/>
            <person name="Lechner B.E."/>
            <person name="Liimatainen K."/>
            <person name="Lipzen A."/>
            <person name="Lukacs Z."/>
            <person name="Mihaltcheva S."/>
            <person name="Morgado L.N."/>
            <person name="Niskanen T."/>
            <person name="Noordeloos M.E."/>
            <person name="Ohm R.A."/>
            <person name="Ortiz-Santana B."/>
            <person name="Ovrebo C."/>
            <person name="Racz N."/>
            <person name="Riley R."/>
            <person name="Savchenko A."/>
            <person name="Shiryaev A."/>
            <person name="Soop K."/>
            <person name="Spirin V."/>
            <person name="Szebenyi C."/>
            <person name="Tomsovsky M."/>
            <person name="Tulloss R.E."/>
            <person name="Uehling J."/>
            <person name="Grigoriev I.V."/>
            <person name="Vagvolgyi C."/>
            <person name="Papp T."/>
            <person name="Martin F.M."/>
            <person name="Miettinen O."/>
            <person name="Hibbett D.S."/>
            <person name="Nagy L.G."/>
        </authorList>
    </citation>
    <scope>NUCLEOTIDE SEQUENCE [LARGE SCALE GENOMIC DNA]</scope>
    <source>
        <strain evidence="10 11">CBS 309.79</strain>
    </source>
</reference>
<comment type="subcellular location">
    <subcellularLocation>
        <location evidence="2 8">Nucleus</location>
    </subcellularLocation>
</comment>
<evidence type="ECO:0000313" key="11">
    <source>
        <dbReference type="Proteomes" id="UP000305067"/>
    </source>
</evidence>
<gene>
    <name evidence="10" type="ORF">BDV98DRAFT_507902</name>
</gene>
<comment type="function">
    <text evidence="8">First step of mRNA capping. Converts the 5'-triphosphate end of a nascent mRNA chain into a diphosphate end.</text>
</comment>
<dbReference type="EC" id="3.6.1.74" evidence="8"/>
<dbReference type="PANTHER" id="PTHR28118">
    <property type="entry name" value="POLYNUCLEOTIDE 5'-TRIPHOSPHATASE-RELATED"/>
    <property type="match status" value="1"/>
</dbReference>
<accession>A0A5C3QIR3</accession>
<keyword evidence="8" id="KW-0506">mRNA capping</keyword>
<dbReference type="InterPro" id="IPR040343">
    <property type="entry name" value="Cet1/Ctl1"/>
</dbReference>